<protein>
    <submittedName>
        <fullName evidence="1">Uncharacterized protein</fullName>
    </submittedName>
</protein>
<dbReference type="RefSeq" id="WP_092959963.1">
    <property type="nucleotide sequence ID" value="NZ_CP047222.1"/>
</dbReference>
<sequence length="264" mass="28899">MAGRRMIPRLPVLIVGGVILAGVFVASHPDMIDNPPGTTREACDQLLNSDYCRAAVAFNDLRQNRLPQVAAVPPLPNERRTPGSFDPAITQDNIAATICDPKFISARTPPPSWTAAMTRRMAAVLYPDQNPDNLALDQLVPIALGGAPQDQRNLWLQSWAGEANSEKKNGLETLLNRMVCSGQLKLAAAQQAVATDWIDAYRRAMTPENLARYNLPQRWASAPQIEQQPQPMTLPAREIDGPVVLQAEISPETQSYEVPPIPVN</sequence>
<dbReference type="AlphaFoldDB" id="A0A6P1GRI1"/>
<dbReference type="EMBL" id="CP047222">
    <property type="protein sequence ID" value="QHD70880.1"/>
    <property type="molecule type" value="Genomic_DNA"/>
</dbReference>
<organism evidence="1 2">
    <name type="scientific">Sphingobium yanoikuyae</name>
    <name type="common">Sphingomonas yanoikuyae</name>
    <dbReference type="NCBI Taxonomy" id="13690"/>
    <lineage>
        <taxon>Bacteria</taxon>
        <taxon>Pseudomonadati</taxon>
        <taxon>Pseudomonadota</taxon>
        <taxon>Alphaproteobacteria</taxon>
        <taxon>Sphingomonadales</taxon>
        <taxon>Sphingomonadaceae</taxon>
        <taxon>Sphingobium</taxon>
    </lineage>
</organism>
<name>A0A6P1GRI1_SPHYA</name>
<accession>A0A6P1GRI1</accession>
<evidence type="ECO:0000313" key="1">
    <source>
        <dbReference type="EMBL" id="QHD70880.1"/>
    </source>
</evidence>
<gene>
    <name evidence="1" type="ORF">GS397_27680</name>
</gene>
<keyword evidence="1" id="KW-0614">Plasmid</keyword>
<evidence type="ECO:0000313" key="2">
    <source>
        <dbReference type="Proteomes" id="UP000464086"/>
    </source>
</evidence>
<reference evidence="1 2" key="1">
    <citation type="submission" date="2019-12" db="EMBL/GenBank/DDBJ databases">
        <title>Functional and genomic insights into the Sphingobium yanoikuyae YC-JY1, a bacterium efficiently degrading bisphenol A.</title>
        <authorList>
            <person name="Jia Y."/>
            <person name="Li X."/>
            <person name="Wang J."/>
            <person name="Eltoukhy A."/>
            <person name="Lamraoui I."/>
            <person name="Yan Y."/>
        </authorList>
    </citation>
    <scope>NUCLEOTIDE SEQUENCE [LARGE SCALE GENOMIC DNA]</scope>
    <source>
        <strain evidence="1 2">YC-JY1</strain>
        <plasmid evidence="1 2">unnamed4</plasmid>
    </source>
</reference>
<geneLocation type="plasmid" evidence="1">
    <name>unnamed4</name>
</geneLocation>
<dbReference type="Proteomes" id="UP000464086">
    <property type="component" value="Plasmid unnamed4"/>
</dbReference>
<proteinExistence type="predicted"/>